<dbReference type="InterPro" id="IPR004044">
    <property type="entry name" value="KH_dom_type_2"/>
</dbReference>
<keyword evidence="4 7" id="KW-0547">Nucleotide-binding</keyword>
<dbReference type="NCBIfam" id="TIGR00231">
    <property type="entry name" value="small_GTP"/>
    <property type="match status" value="1"/>
</dbReference>
<dbReference type="GO" id="GO:0005829">
    <property type="term" value="C:cytosol"/>
    <property type="evidence" value="ECO:0007669"/>
    <property type="project" value="TreeGrafter"/>
</dbReference>
<evidence type="ECO:0000256" key="5">
    <source>
        <dbReference type="ARBA" id="ARBA00022884"/>
    </source>
</evidence>
<evidence type="ECO:0000256" key="4">
    <source>
        <dbReference type="ARBA" id="ARBA00022741"/>
    </source>
</evidence>
<organism evidence="12 13">
    <name type="scientific">Candidatus Fimimonas merdipullorum</name>
    <dbReference type="NCBI Taxonomy" id="2840822"/>
    <lineage>
        <taxon>Bacteria</taxon>
        <taxon>Pseudomonadati</taxon>
        <taxon>Myxococcota</taxon>
        <taxon>Myxococcia</taxon>
        <taxon>Myxococcales</taxon>
        <taxon>Cystobacterineae</taxon>
        <taxon>Myxococcaceae</taxon>
        <taxon>Myxococcaceae incertae sedis</taxon>
        <taxon>Candidatus Fimimonas</taxon>
    </lineage>
</organism>
<dbReference type="GO" id="GO:0070181">
    <property type="term" value="F:small ribosomal subunit rRNA binding"/>
    <property type="evidence" value="ECO:0007669"/>
    <property type="project" value="UniProtKB-UniRule"/>
</dbReference>
<dbReference type="FunFam" id="3.30.300.20:FF:000003">
    <property type="entry name" value="GTPase Era"/>
    <property type="match status" value="1"/>
</dbReference>
<accession>A0A9D1MW60</accession>
<feature type="domain" description="Era-type G" evidence="11">
    <location>
        <begin position="3"/>
        <end position="170"/>
    </location>
</feature>
<dbReference type="AlphaFoldDB" id="A0A9D1MW60"/>
<dbReference type="NCBIfam" id="TIGR00436">
    <property type="entry name" value="era"/>
    <property type="match status" value="1"/>
</dbReference>
<feature type="region of interest" description="G5" evidence="8">
    <location>
        <begin position="149"/>
        <end position="151"/>
    </location>
</feature>
<dbReference type="GO" id="GO:0005525">
    <property type="term" value="F:GTP binding"/>
    <property type="evidence" value="ECO:0007669"/>
    <property type="project" value="UniProtKB-UniRule"/>
</dbReference>
<dbReference type="InterPro" id="IPR009019">
    <property type="entry name" value="KH_sf_prok-type"/>
</dbReference>
<comment type="subcellular location">
    <subcellularLocation>
        <location evidence="7">Cytoplasm</location>
    </subcellularLocation>
    <subcellularLocation>
        <location evidence="7">Cell membrane</location>
        <topology evidence="7">Peripheral membrane protein</topology>
    </subcellularLocation>
</comment>
<dbReference type="InterPro" id="IPR005662">
    <property type="entry name" value="GTPase_Era-like"/>
</dbReference>
<keyword evidence="7" id="KW-0963">Cytoplasm</keyword>
<dbReference type="SUPFAM" id="SSF54814">
    <property type="entry name" value="Prokaryotic type KH domain (KH-domain type II)"/>
    <property type="match status" value="1"/>
</dbReference>
<dbReference type="SUPFAM" id="SSF52540">
    <property type="entry name" value="P-loop containing nucleoside triphosphate hydrolases"/>
    <property type="match status" value="1"/>
</dbReference>
<keyword evidence="7" id="KW-0472">Membrane</keyword>
<dbReference type="GO" id="GO:0043024">
    <property type="term" value="F:ribosomal small subunit binding"/>
    <property type="evidence" value="ECO:0007669"/>
    <property type="project" value="TreeGrafter"/>
</dbReference>
<dbReference type="PROSITE" id="PS50823">
    <property type="entry name" value="KH_TYPE_2"/>
    <property type="match status" value="1"/>
</dbReference>
<evidence type="ECO:0000256" key="1">
    <source>
        <dbReference type="ARBA" id="ARBA00007921"/>
    </source>
</evidence>
<dbReference type="CDD" id="cd04163">
    <property type="entry name" value="Era"/>
    <property type="match status" value="1"/>
</dbReference>
<keyword evidence="3 7" id="KW-0690">Ribosome biogenesis</keyword>
<feature type="region of interest" description="G4" evidence="8">
    <location>
        <begin position="120"/>
        <end position="123"/>
    </location>
</feature>
<evidence type="ECO:0000256" key="7">
    <source>
        <dbReference type="HAMAP-Rule" id="MF_00367"/>
    </source>
</evidence>
<dbReference type="CDD" id="cd22534">
    <property type="entry name" value="KH-II_Era"/>
    <property type="match status" value="1"/>
</dbReference>
<dbReference type="Gene3D" id="3.30.300.20">
    <property type="match status" value="1"/>
</dbReference>
<dbReference type="InterPro" id="IPR015946">
    <property type="entry name" value="KH_dom-like_a/b"/>
</dbReference>
<keyword evidence="5 7" id="KW-0694">RNA-binding</keyword>
<proteinExistence type="inferred from homology"/>
<dbReference type="Pfam" id="PF01926">
    <property type="entry name" value="MMR_HSR1"/>
    <property type="match status" value="1"/>
</dbReference>
<dbReference type="Pfam" id="PF07650">
    <property type="entry name" value="KH_2"/>
    <property type="match status" value="1"/>
</dbReference>
<dbReference type="InterPro" id="IPR006073">
    <property type="entry name" value="GTP-bd"/>
</dbReference>
<evidence type="ECO:0000256" key="9">
    <source>
        <dbReference type="RuleBase" id="RU003761"/>
    </source>
</evidence>
<reference evidence="12" key="1">
    <citation type="submission" date="2020-10" db="EMBL/GenBank/DDBJ databases">
        <authorList>
            <person name="Gilroy R."/>
        </authorList>
    </citation>
    <scope>NUCLEOTIDE SEQUENCE</scope>
    <source>
        <strain evidence="12">ChiHjej12B11-7776</strain>
    </source>
</reference>
<name>A0A9D1MW60_9BACT</name>
<dbReference type="PROSITE" id="PS51713">
    <property type="entry name" value="G_ERA"/>
    <property type="match status" value="1"/>
</dbReference>
<reference evidence="12" key="2">
    <citation type="journal article" date="2021" name="PeerJ">
        <title>Extensive microbial diversity within the chicken gut microbiome revealed by metagenomics and culture.</title>
        <authorList>
            <person name="Gilroy R."/>
            <person name="Ravi A."/>
            <person name="Getino M."/>
            <person name="Pursley I."/>
            <person name="Horton D.L."/>
            <person name="Alikhan N.F."/>
            <person name="Baker D."/>
            <person name="Gharbi K."/>
            <person name="Hall N."/>
            <person name="Watson M."/>
            <person name="Adriaenssens E.M."/>
            <person name="Foster-Nyarko E."/>
            <person name="Jarju S."/>
            <person name="Secka A."/>
            <person name="Antonio M."/>
            <person name="Oren A."/>
            <person name="Chaudhuri R.R."/>
            <person name="La Ragione R."/>
            <person name="Hildebrand F."/>
            <person name="Pallen M.J."/>
        </authorList>
    </citation>
    <scope>NUCLEOTIDE SEQUENCE</scope>
    <source>
        <strain evidence="12">ChiHjej12B11-7776</strain>
    </source>
</reference>
<dbReference type="EMBL" id="DVOC01000018">
    <property type="protein sequence ID" value="HIU90568.1"/>
    <property type="molecule type" value="Genomic_DNA"/>
</dbReference>
<dbReference type="GO" id="GO:0003924">
    <property type="term" value="F:GTPase activity"/>
    <property type="evidence" value="ECO:0007669"/>
    <property type="project" value="UniProtKB-UniRule"/>
</dbReference>
<gene>
    <name evidence="7 12" type="primary">era</name>
    <name evidence="12" type="ORF">IAC72_00945</name>
</gene>
<dbReference type="Gene3D" id="3.40.50.300">
    <property type="entry name" value="P-loop containing nucleotide triphosphate hydrolases"/>
    <property type="match status" value="1"/>
</dbReference>
<evidence type="ECO:0000313" key="12">
    <source>
        <dbReference type="EMBL" id="HIU90568.1"/>
    </source>
</evidence>
<comment type="function">
    <text evidence="7">An essential GTPase that binds both GDP and GTP, with rapid nucleotide exchange. Plays a role in 16S rRNA processing and 30S ribosomal subunit biogenesis and possibly also in cell cycle regulation and energy metabolism.</text>
</comment>
<evidence type="ECO:0000256" key="8">
    <source>
        <dbReference type="PROSITE-ProRule" id="PRU01050"/>
    </source>
</evidence>
<comment type="caution">
    <text evidence="12">The sequence shown here is derived from an EMBL/GenBank/DDBJ whole genome shotgun (WGS) entry which is preliminary data.</text>
</comment>
<keyword evidence="7" id="KW-1003">Cell membrane</keyword>
<evidence type="ECO:0000256" key="2">
    <source>
        <dbReference type="ARBA" id="ARBA00020484"/>
    </source>
</evidence>
<dbReference type="Proteomes" id="UP000886852">
    <property type="component" value="Unassembled WGS sequence"/>
</dbReference>
<dbReference type="InterPro" id="IPR030388">
    <property type="entry name" value="G_ERA_dom"/>
</dbReference>
<keyword evidence="7" id="KW-0699">rRNA-binding</keyword>
<keyword evidence="6 7" id="KW-0342">GTP-binding</keyword>
<protein>
    <recommendedName>
        <fullName evidence="2 7">GTPase Era</fullName>
    </recommendedName>
</protein>
<comment type="subunit">
    <text evidence="7">Monomer.</text>
</comment>
<sequence length="294" mass="32825">MRKTGFVAIVGLANAGKSTLMNALVQQKVSIVSPKPQTTRDSILGIWTDEDSQIVFVDTPGFFKSRNALGDYMLKSIDSAVSDVDCVLVVIDGHDGIDDKEISQITRHAKRGSPIVVAVTKIDITQPQALMPQLAKLNSIAEIKEVYCVSARKNKGVEQLREALKKYLTGDVMYFEEDDVTDRSRRYMVSEIIREKVLLACDEEIPHGVGVAINKMQREDGVWDIDATVLVEKASHKPIVLGKNGSKIKGIGMHARESIQKLLEERVYLTLWVKVKQDWRNNQSVLNELGYSNK</sequence>
<dbReference type="HAMAP" id="MF_00367">
    <property type="entry name" value="GTPase_Era"/>
    <property type="match status" value="1"/>
</dbReference>
<feature type="region of interest" description="G1" evidence="8">
    <location>
        <begin position="11"/>
        <end position="18"/>
    </location>
</feature>
<dbReference type="InterPro" id="IPR005225">
    <property type="entry name" value="Small_GTP-bd"/>
</dbReference>
<comment type="similarity">
    <text evidence="1 7 8 9">Belongs to the TRAFAC class TrmE-Era-EngA-EngB-Septin-like GTPase superfamily. Era GTPase family.</text>
</comment>
<feature type="binding site" evidence="7">
    <location>
        <begin position="11"/>
        <end position="18"/>
    </location>
    <ligand>
        <name>GTP</name>
        <dbReference type="ChEBI" id="CHEBI:37565"/>
    </ligand>
</feature>
<feature type="binding site" evidence="7">
    <location>
        <begin position="120"/>
        <end position="123"/>
    </location>
    <ligand>
        <name>GTP</name>
        <dbReference type="ChEBI" id="CHEBI:37565"/>
    </ligand>
</feature>
<feature type="region of interest" description="G2" evidence="8">
    <location>
        <begin position="37"/>
        <end position="41"/>
    </location>
</feature>
<dbReference type="GO" id="GO:0005886">
    <property type="term" value="C:plasma membrane"/>
    <property type="evidence" value="ECO:0007669"/>
    <property type="project" value="UniProtKB-SubCell"/>
</dbReference>
<feature type="region of interest" description="G3" evidence="8">
    <location>
        <begin position="58"/>
        <end position="61"/>
    </location>
</feature>
<evidence type="ECO:0000259" key="11">
    <source>
        <dbReference type="PROSITE" id="PS51713"/>
    </source>
</evidence>
<evidence type="ECO:0000259" key="10">
    <source>
        <dbReference type="PROSITE" id="PS50823"/>
    </source>
</evidence>
<evidence type="ECO:0000313" key="13">
    <source>
        <dbReference type="Proteomes" id="UP000886852"/>
    </source>
</evidence>
<dbReference type="GO" id="GO:0000028">
    <property type="term" value="P:ribosomal small subunit assembly"/>
    <property type="evidence" value="ECO:0007669"/>
    <property type="project" value="TreeGrafter"/>
</dbReference>
<dbReference type="PANTHER" id="PTHR42698:SF1">
    <property type="entry name" value="GTPASE ERA, MITOCHONDRIAL"/>
    <property type="match status" value="1"/>
</dbReference>
<evidence type="ECO:0000256" key="3">
    <source>
        <dbReference type="ARBA" id="ARBA00022517"/>
    </source>
</evidence>
<evidence type="ECO:0000256" key="6">
    <source>
        <dbReference type="ARBA" id="ARBA00023134"/>
    </source>
</evidence>
<feature type="domain" description="KH type-2" evidence="10">
    <location>
        <begin position="201"/>
        <end position="277"/>
    </location>
</feature>
<dbReference type="InterPro" id="IPR027417">
    <property type="entry name" value="P-loop_NTPase"/>
</dbReference>
<dbReference type="PANTHER" id="PTHR42698">
    <property type="entry name" value="GTPASE ERA"/>
    <property type="match status" value="1"/>
</dbReference>
<dbReference type="NCBIfam" id="NF000908">
    <property type="entry name" value="PRK00089.1"/>
    <property type="match status" value="1"/>
</dbReference>
<feature type="binding site" evidence="7">
    <location>
        <begin position="58"/>
        <end position="62"/>
    </location>
    <ligand>
        <name>GTP</name>
        <dbReference type="ChEBI" id="CHEBI:37565"/>
    </ligand>
</feature>